<accession>A0AAW9QX73</accession>
<dbReference type="PANTHER" id="PTHR32305:SF15">
    <property type="entry name" value="PROTEIN RHSA-RELATED"/>
    <property type="match status" value="1"/>
</dbReference>
<dbReference type="GO" id="GO:0005576">
    <property type="term" value="C:extracellular region"/>
    <property type="evidence" value="ECO:0007669"/>
    <property type="project" value="UniProtKB-SubCell"/>
</dbReference>
<gene>
    <name evidence="6" type="ORF">V0288_21590</name>
</gene>
<evidence type="ECO:0000256" key="4">
    <source>
        <dbReference type="ARBA" id="ARBA00023026"/>
    </source>
</evidence>
<dbReference type="InterPro" id="IPR028994">
    <property type="entry name" value="Integrin_alpha_N"/>
</dbReference>
<dbReference type="Pfam" id="PF12256">
    <property type="entry name" value="TcdB_toxin_midN"/>
    <property type="match status" value="1"/>
</dbReference>
<dbReference type="InterPro" id="IPR013517">
    <property type="entry name" value="FG-GAP"/>
</dbReference>
<reference evidence="6 7" key="1">
    <citation type="submission" date="2024-01" db="EMBL/GenBank/DDBJ databases">
        <title>Genomic insights into the taxonomy and metabolism of the cyanobacterium Pannus brasiliensis CCIBt3594.</title>
        <authorList>
            <person name="Machado M."/>
            <person name="Botero N.B."/>
            <person name="Andreote A.P.D."/>
            <person name="Feitosa A.M.T."/>
            <person name="Popin R."/>
            <person name="Sivonen K."/>
            <person name="Fiore M.F."/>
        </authorList>
    </citation>
    <scope>NUCLEOTIDE SEQUENCE [LARGE SCALE GENOMIC DNA]</scope>
    <source>
        <strain evidence="6 7">CCIBt3594</strain>
    </source>
</reference>
<dbReference type="Gene3D" id="2.180.10.10">
    <property type="entry name" value="RHS repeat-associated core"/>
    <property type="match status" value="2"/>
</dbReference>
<evidence type="ECO:0000256" key="1">
    <source>
        <dbReference type="ARBA" id="ARBA00004613"/>
    </source>
</evidence>
<dbReference type="PROSITE" id="PS50022">
    <property type="entry name" value="FA58C_3"/>
    <property type="match status" value="1"/>
</dbReference>
<keyword evidence="3" id="KW-0732">Signal</keyword>
<dbReference type="Proteomes" id="UP001328733">
    <property type="component" value="Unassembled WGS sequence"/>
</dbReference>
<dbReference type="InterPro" id="IPR008979">
    <property type="entry name" value="Galactose-bd-like_sf"/>
</dbReference>
<dbReference type="SUPFAM" id="SSF49785">
    <property type="entry name" value="Galactose-binding domain-like"/>
    <property type="match status" value="2"/>
</dbReference>
<evidence type="ECO:0000313" key="7">
    <source>
        <dbReference type="Proteomes" id="UP001328733"/>
    </source>
</evidence>
<sequence>MSDKSGVSSRVLSLPKGGGALAGIGEKFSPDLYTGTGNLSIPITIPTGRNGFQPQLTLSYSAGNGNGFWGLGWGIGIPSIYRKASKGIPRYDDDRDTFLLAGAEDLVPVEQQPGKTRYQPRTEGLFAKIFHYRQGKQNYWEVRDKDGTVNFYGTPAVEGEDPATIADPRERSRVFAWQITRTIDPFGNCIEYRYERDRSIAGRWDQLYPSEIRYGDYGDRQNPRFLIQIKFIYENDRPDAFSGYRSGFAIRTARRCTGIEVWTEGKLARVYRFLYLDRRNNPDYLRTLLPENLLDIAFVPNLAEKLPVNGVSLLSQIWTIGRDGEASEALPPIEFDYSRFEPSGRKFFPVAGADLPRRSLAHPDYELADLSGNGLPDIVEINDTIRYWRNLGEGRFDRPRTMDEAPVGLKLSDSGVQLLDADGDGRVDLLVSGEGIAGYFSLHYGGRWDRRSFQPYAVAPGFNLEDPEVKLLDLTGDGVTDALRSGTTFECFFQDSKTGWRETRRVSRKSLSGFPNVNFSDPRVKLGDMSGDGLQDILLVSDGAIQYWPNLGYGNWGDRLEMKNSPRYRYGYDPRRILVGDVDGDGLADIVYVDDRKVILWINRSGNGWSEPIEIKGTPPVTDADGVRLVDLLGTGVAGVLWSRDTDGRGDRGMFFLDFTGGVKPYLLREMDNHRGAVTRIDYRSSIGDYLEDEKQPATRWRASLPFPVQVVARVDILDRLSNGKLVTEYRYHHGYWDGAEREFRGFARVDQRDTEEFGRFNQNSAAPIAPEQFSPPLETRTWFHQGAVFQESGEWRALDLRHEYWSGDPNAFAPDRFADAFPSRLSRSARRDALRTLKGSILRTEVYALDGKPESDRPYTVSESLTGAREVYPLDPARDDLPPIFFPAPLASRTTQWERGDDPMTQCEFTGEYDEYGQLLARISVAVPRGRDYRVRVERAEEPYLVTYSETTYARRDDASRFLVDRVAKNTEYEIINDGTADALGLREQILAGLAPRTLIDQTLNFYDRDPSRPDAGAFRGLPFGQVGDYGALVRTESLVLTAEIAGRAYQQDGSNLFPPYLRAREFPAGTNLALVSNGARATASSTYDGENPPGAAIDGNRLGSVWPPAWADNTPGEYPDWLEVAFAGTKTIDEIDLFCLQDAKGDGQIPVEPTPDLAFTKYGLVDFEIQTWNGKRWVTVPGGNVTGNHKIWRKFTFPPISTDRIRVLCHKAASAYSRVVEVEAHEKDTGRNVALAANGGKATASSIVQPFPPNRAIDGDFNGSWIGRTPFSFPGWLIVDLPGLQAIDRVDVFSVPDRPGSVVDENLTFDYYGLTDFEVQYLGEDDWITVPGGNITGNNKVWRKITFPATITSKVRLLIRRTADGQVRVPTLAVYSAGGDRFLSDYPADFLSSLSGSTDSTRSPLIPLPLGYGYSIGDAPFAAGYFVATTRSRYDFHESPDGRGRGLVKTTRDPLGRDTNIAYDAYELLPIAVTDPAGLTARATYDYRLLEIVESTDSNGNRTAFTFTPSGLLKETWLTGNPAKIEGDRHRASSSLTYDFFAFAREGRPISVRSVRYLHHDTETDVPLPRRDETIESREYSDGFGRLLQTRVQGETIRFGDAVFGGGKEILPAEPGDGAGTALVGRENSDPENSNVIVSGWQIYDNKGLVVRKYEPFFSTGWDYASLEDFQYGREVTMFYDPRGQVVRTVNPDGSEQRVISGIPRDLENPDRYLPTPWETYTYDSNDNAGRTHADRSRSYRHHWNTPASSRLDALGRTVESIERHRDSIDSPIVDYRTRSTYDIRGNLLTVTDPLDRLAFRYTYDLADRALKIEQMDGGYHCTVWDAAGKAIEQRDSKGSLDLQQFDRLGRPVRLWARDNAGEEITLRERVLYGDSPESGLTPLEASDANLLGQPYRHYDEAGKLTFTAYTFRGKPREKGRQVIRDSQLAGVFAGAGDNGWKVQPYRVNWHPPEGITLETHEASLLEEKVYETSIEYDALDRLKRLYYPRTVRGDRPELLPRYNRAGALTGVTLDGSVYIHRIDYNAKGQRTFIAYGNGTMTRYAHDPLTLRLVRARSERYSQPDPLTYRPTGAPLQDFAYGYDLAGNLLELRERVPDCGVIGTLEGKDALDRRFTYDSLYRLLSATGRECDRPPDRPPWDDRPRCADITRARPYTERYEYDRAGNLGRMQHLHHAGDGSVTGRERRFTMVPGGNRLRSIAVTHPAVENLTYQYAYDPGGNLIQENLTRFFEWDHANRLKAFRVQTDNAEPSIHAHYLYDGTGQRVKKFLRKQGGEWEITVYIDGILEYQRIVSPSPSGGKDDPVLLSAGSVSPVQGDPGETPPIYSPFPDDRATVRENNTLHVLDENARIATVRVGEAFPDDNSPAVQYHLSDHLGSSHLVLDRAGDWVNREEYTPYGETGFGGFSRKRYRYTGKERDEESGFNYHGARYYAPWLGRWVARDPLGLKTGTNAYRAFLNSPLNYVDPTGTSESSNTLGQVGEAMQKDFSDAVNDLRQAFRKRKIFYRYQETHVGPDGEIARSDQIAGRKGKPGRLANDFKARHINNKLVEVGENAGKLDRGKIVSDVRQQLDSAERRVGISGAKKENQVFTLFGEQAGEFKDEYKAIVKETLEKWRNEAVGNPELRRRVNAVVTTAEDYTRATKAVARRAAEAAGSSGVTQFLKSGAAKTASGLAAAGGVLTSGSALAATKSVVIKATTVVAPVTAKAMKMVPMVGIGANLASATNEFRQGNYISGSLDLVGCVPVIGDVVDAGRLGVEVGTAIGNAIDSKFQAGSGALGDWYRVNVLNRF</sequence>
<proteinExistence type="predicted"/>
<dbReference type="Gene3D" id="2.60.120.260">
    <property type="entry name" value="Galactose-binding domain-like"/>
    <property type="match status" value="2"/>
</dbReference>
<dbReference type="Pfam" id="PF00754">
    <property type="entry name" value="F5_F8_type_C"/>
    <property type="match status" value="2"/>
</dbReference>
<evidence type="ECO:0000313" key="6">
    <source>
        <dbReference type="EMBL" id="MEG3439736.1"/>
    </source>
</evidence>
<keyword evidence="4" id="KW-0843">Virulence</keyword>
<comment type="subcellular location">
    <subcellularLocation>
        <location evidence="1">Secreted</location>
    </subcellularLocation>
</comment>
<dbReference type="InterPro" id="IPR022045">
    <property type="entry name" value="TcdB_toxin_mid/N"/>
</dbReference>
<protein>
    <submittedName>
        <fullName evidence="6">SpvB/TcaC N-terminal domain-containing protein</fullName>
    </submittedName>
</protein>
<dbReference type="Pfam" id="PF13517">
    <property type="entry name" value="FG-GAP_3"/>
    <property type="match status" value="1"/>
</dbReference>
<keyword evidence="7" id="KW-1185">Reference proteome</keyword>
<evidence type="ECO:0000256" key="2">
    <source>
        <dbReference type="ARBA" id="ARBA00022525"/>
    </source>
</evidence>
<keyword evidence="2" id="KW-0964">Secreted</keyword>
<dbReference type="RefSeq" id="WP_332867215.1">
    <property type="nucleotide sequence ID" value="NZ_JBAFSM010000058.1"/>
</dbReference>
<evidence type="ECO:0000256" key="3">
    <source>
        <dbReference type="ARBA" id="ARBA00022729"/>
    </source>
</evidence>
<dbReference type="InterPro" id="IPR022044">
    <property type="entry name" value="TcdB_toxin_mid/C"/>
</dbReference>
<dbReference type="Pfam" id="PF12255">
    <property type="entry name" value="TcdB_toxin_midC"/>
    <property type="match status" value="1"/>
</dbReference>
<dbReference type="InterPro" id="IPR003284">
    <property type="entry name" value="Sal_SpvB"/>
</dbReference>
<dbReference type="Pfam" id="PF03534">
    <property type="entry name" value="SpvB"/>
    <property type="match status" value="1"/>
</dbReference>
<name>A0AAW9QX73_9CHRO</name>
<dbReference type="GO" id="GO:0005737">
    <property type="term" value="C:cytoplasm"/>
    <property type="evidence" value="ECO:0007669"/>
    <property type="project" value="InterPro"/>
</dbReference>
<dbReference type="PANTHER" id="PTHR32305">
    <property type="match status" value="1"/>
</dbReference>
<feature type="domain" description="F5/8 type C" evidence="5">
    <location>
        <begin position="1065"/>
        <end position="1229"/>
    </location>
</feature>
<evidence type="ECO:0000259" key="5">
    <source>
        <dbReference type="PROSITE" id="PS50022"/>
    </source>
</evidence>
<dbReference type="InterPro" id="IPR000421">
    <property type="entry name" value="FA58C"/>
</dbReference>
<comment type="caution">
    <text evidence="6">The sequence shown here is derived from an EMBL/GenBank/DDBJ whole genome shotgun (WGS) entry which is preliminary data.</text>
</comment>
<organism evidence="6 7">
    <name type="scientific">Pannus brasiliensis CCIBt3594</name>
    <dbReference type="NCBI Taxonomy" id="1427578"/>
    <lineage>
        <taxon>Bacteria</taxon>
        <taxon>Bacillati</taxon>
        <taxon>Cyanobacteriota</taxon>
        <taxon>Cyanophyceae</taxon>
        <taxon>Oscillatoriophycideae</taxon>
        <taxon>Chroococcales</taxon>
        <taxon>Microcystaceae</taxon>
        <taxon>Pannus</taxon>
    </lineage>
</organism>
<dbReference type="InterPro" id="IPR050708">
    <property type="entry name" value="T6SS_VgrG/RHS"/>
</dbReference>
<dbReference type="EMBL" id="JBAFSM010000058">
    <property type="protein sequence ID" value="MEG3439736.1"/>
    <property type="molecule type" value="Genomic_DNA"/>
</dbReference>
<dbReference type="InterPro" id="IPR022385">
    <property type="entry name" value="Rhs_assc_core"/>
</dbReference>
<dbReference type="NCBIfam" id="TIGR03696">
    <property type="entry name" value="Rhs_assc_core"/>
    <property type="match status" value="1"/>
</dbReference>
<dbReference type="SUPFAM" id="SSF69318">
    <property type="entry name" value="Integrin alpha N-terminal domain"/>
    <property type="match status" value="1"/>
</dbReference>